<dbReference type="RefSeq" id="XP_025399688.1">
    <property type="nucleotide sequence ID" value="XM_025540864.1"/>
</dbReference>
<keyword evidence="2" id="KW-1185">Reference proteome</keyword>
<dbReference type="EMBL" id="MSFL01000011">
    <property type="protein sequence ID" value="PWY82974.1"/>
    <property type="molecule type" value="Genomic_DNA"/>
</dbReference>
<organism evidence="1 2">
    <name type="scientific">Aspergillus heteromorphus CBS 117.55</name>
    <dbReference type="NCBI Taxonomy" id="1448321"/>
    <lineage>
        <taxon>Eukaryota</taxon>
        <taxon>Fungi</taxon>
        <taxon>Dikarya</taxon>
        <taxon>Ascomycota</taxon>
        <taxon>Pezizomycotina</taxon>
        <taxon>Eurotiomycetes</taxon>
        <taxon>Eurotiomycetidae</taxon>
        <taxon>Eurotiales</taxon>
        <taxon>Aspergillaceae</taxon>
        <taxon>Aspergillus</taxon>
        <taxon>Aspergillus subgen. Circumdati</taxon>
    </lineage>
</organism>
<accession>A0A317W8P5</accession>
<reference evidence="1 2" key="1">
    <citation type="submission" date="2016-12" db="EMBL/GenBank/DDBJ databases">
        <title>The genomes of Aspergillus section Nigri reveals drivers in fungal speciation.</title>
        <authorList>
            <consortium name="DOE Joint Genome Institute"/>
            <person name="Vesth T.C."/>
            <person name="Nybo J."/>
            <person name="Theobald S."/>
            <person name="Brandl J."/>
            <person name="Frisvad J.C."/>
            <person name="Nielsen K.F."/>
            <person name="Lyhne E.K."/>
            <person name="Kogle M.E."/>
            <person name="Kuo A."/>
            <person name="Riley R."/>
            <person name="Clum A."/>
            <person name="Nolan M."/>
            <person name="Lipzen A."/>
            <person name="Salamov A."/>
            <person name="Henrissat B."/>
            <person name="Wiebenga A."/>
            <person name="De Vries R.P."/>
            <person name="Grigoriev I.V."/>
            <person name="Mortensen U.H."/>
            <person name="Andersen M.R."/>
            <person name="Baker S.E."/>
        </authorList>
    </citation>
    <scope>NUCLEOTIDE SEQUENCE [LARGE SCALE GENOMIC DNA]</scope>
    <source>
        <strain evidence="1 2">CBS 117.55</strain>
    </source>
</reference>
<proteinExistence type="predicted"/>
<dbReference type="GeneID" id="37063101"/>
<name>A0A317W8P5_9EURO</name>
<sequence>MVLDGFISERWLRLKTRRSRLFTKCGEANRQRSTRPHRQQAPWLAWNRSVHLWSESSAMNARIAAAVGDMLVCAEVIPTGSGKILDECE</sequence>
<evidence type="ECO:0000313" key="1">
    <source>
        <dbReference type="EMBL" id="PWY82974.1"/>
    </source>
</evidence>
<gene>
    <name evidence="1" type="ORF">BO70DRAFT_33117</name>
</gene>
<evidence type="ECO:0000313" key="2">
    <source>
        <dbReference type="Proteomes" id="UP000247233"/>
    </source>
</evidence>
<dbReference type="Proteomes" id="UP000247233">
    <property type="component" value="Unassembled WGS sequence"/>
</dbReference>
<dbReference type="VEuPathDB" id="FungiDB:BO70DRAFT_33117"/>
<protein>
    <submittedName>
        <fullName evidence="1">Uncharacterized protein</fullName>
    </submittedName>
</protein>
<comment type="caution">
    <text evidence="1">The sequence shown here is derived from an EMBL/GenBank/DDBJ whole genome shotgun (WGS) entry which is preliminary data.</text>
</comment>
<dbReference type="AlphaFoldDB" id="A0A317W8P5"/>